<gene>
    <name evidence="1" type="ORF">CLBCK_29810</name>
</gene>
<dbReference type="Proteomes" id="UP000190973">
    <property type="component" value="Unassembled WGS sequence"/>
</dbReference>
<protein>
    <submittedName>
        <fullName evidence="1">Uncharacterized protein</fullName>
    </submittedName>
</protein>
<name>A0A1S8S4K8_CLOBE</name>
<organism evidence="1 2">
    <name type="scientific">Clostridium beijerinckii</name>
    <name type="common">Clostridium MP</name>
    <dbReference type="NCBI Taxonomy" id="1520"/>
    <lineage>
        <taxon>Bacteria</taxon>
        <taxon>Bacillati</taxon>
        <taxon>Bacillota</taxon>
        <taxon>Clostridia</taxon>
        <taxon>Eubacteriales</taxon>
        <taxon>Clostridiaceae</taxon>
        <taxon>Clostridium</taxon>
    </lineage>
</organism>
<comment type="caution">
    <text evidence="1">The sequence shown here is derived from an EMBL/GenBank/DDBJ whole genome shotgun (WGS) entry which is preliminary data.</text>
</comment>
<dbReference type="AlphaFoldDB" id="A0A1S8S4K8"/>
<evidence type="ECO:0000313" key="2">
    <source>
        <dbReference type="Proteomes" id="UP000190973"/>
    </source>
</evidence>
<evidence type="ECO:0000313" key="1">
    <source>
        <dbReference type="EMBL" id="OOM60282.1"/>
    </source>
</evidence>
<accession>A0A1S8S4K8</accession>
<reference evidence="1 2" key="1">
    <citation type="submission" date="2016-05" db="EMBL/GenBank/DDBJ databases">
        <title>Microbial solvent formation.</title>
        <authorList>
            <person name="Poehlein A."/>
            <person name="Montoya Solano J.D."/>
            <person name="Flitsch S."/>
            <person name="Krabben P."/>
            <person name="Duerre P."/>
            <person name="Daniel R."/>
        </authorList>
    </citation>
    <scope>NUCLEOTIDE SEQUENCE [LARGE SCALE GENOMIC DNA]</scope>
    <source>
        <strain evidence="1 2">DSM 53</strain>
    </source>
</reference>
<dbReference type="RefSeq" id="WP_077839435.1">
    <property type="nucleotide sequence ID" value="NZ_JABTAE010000001.1"/>
</dbReference>
<dbReference type="EMBL" id="LZZI01000054">
    <property type="protein sequence ID" value="OOM60282.1"/>
    <property type="molecule type" value="Genomic_DNA"/>
</dbReference>
<sequence>MTINNNFSPIIQRFMMNEINAVINKYSNIESEKLKFVEELLSIMEDGTFKQELLQDFDKTLKLATEVGENIVDKFKIEVYLWMKEHFDSNISINELIRYIEEVEEEGYVEVKEGIIIYKKDIDLTYLAKEKLETMLSDERFVDKLLDKDSLIEYWMNGTSKDQVIRELINGIEVEELLDFDSKFIIENEHGEKYMYAEIEC</sequence>
<proteinExistence type="predicted"/>